<gene>
    <name evidence="1" type="ORF">SNAT2548_LOCUS14540</name>
</gene>
<dbReference type="EMBL" id="CAJNDS010001713">
    <property type="protein sequence ID" value="CAE7274065.1"/>
    <property type="molecule type" value="Genomic_DNA"/>
</dbReference>
<protein>
    <submittedName>
        <fullName evidence="1">Uncharacterized protein</fullName>
    </submittedName>
</protein>
<keyword evidence="2" id="KW-1185">Reference proteome</keyword>
<reference evidence="1" key="1">
    <citation type="submission" date="2021-02" db="EMBL/GenBank/DDBJ databases">
        <authorList>
            <person name="Dougan E. K."/>
            <person name="Rhodes N."/>
            <person name="Thang M."/>
            <person name="Chan C."/>
        </authorList>
    </citation>
    <scope>NUCLEOTIDE SEQUENCE</scope>
</reference>
<name>A0A812MUS8_9DINO</name>
<accession>A0A812MUS8</accession>
<dbReference type="AlphaFoldDB" id="A0A812MUS8"/>
<evidence type="ECO:0000313" key="1">
    <source>
        <dbReference type="EMBL" id="CAE7274065.1"/>
    </source>
</evidence>
<evidence type="ECO:0000313" key="2">
    <source>
        <dbReference type="Proteomes" id="UP000604046"/>
    </source>
</evidence>
<comment type="caution">
    <text evidence="1">The sequence shown here is derived from an EMBL/GenBank/DDBJ whole genome shotgun (WGS) entry which is preliminary data.</text>
</comment>
<proteinExistence type="predicted"/>
<sequence length="106" mass="11252">MGSGLHTPNLTPWAEEMKPYSIRFRCRGEAAAIASQGLTPSSAVAPRQGFGFAAALRQRQWGELPSCSPEALRHVQAFCNASGPGLGNGILRGCMRVHLVSKDAST</sequence>
<dbReference type="Proteomes" id="UP000604046">
    <property type="component" value="Unassembled WGS sequence"/>
</dbReference>
<organism evidence="1 2">
    <name type="scientific">Symbiodinium natans</name>
    <dbReference type="NCBI Taxonomy" id="878477"/>
    <lineage>
        <taxon>Eukaryota</taxon>
        <taxon>Sar</taxon>
        <taxon>Alveolata</taxon>
        <taxon>Dinophyceae</taxon>
        <taxon>Suessiales</taxon>
        <taxon>Symbiodiniaceae</taxon>
        <taxon>Symbiodinium</taxon>
    </lineage>
</organism>